<reference evidence="2 3" key="1">
    <citation type="submission" date="2017-09" db="EMBL/GenBank/DDBJ databases">
        <title>Depth-based differentiation of microbial function through sediment-hosted aquifers and enrichment of novel symbionts in the deep terrestrial subsurface.</title>
        <authorList>
            <person name="Probst A.J."/>
            <person name="Ladd B."/>
            <person name="Jarett J.K."/>
            <person name="Geller-Mcgrath D.E."/>
            <person name="Sieber C.M."/>
            <person name="Emerson J.B."/>
            <person name="Anantharaman K."/>
            <person name="Thomas B.C."/>
            <person name="Malmstrom R."/>
            <person name="Stieglmeier M."/>
            <person name="Klingl A."/>
            <person name="Woyke T."/>
            <person name="Ryan C.M."/>
            <person name="Banfield J.F."/>
        </authorList>
    </citation>
    <scope>NUCLEOTIDE SEQUENCE [LARGE SCALE GENOMIC DNA]</scope>
    <source>
        <strain evidence="2">CG11_big_fil_rev_8_21_14_0_20_40_24</strain>
    </source>
</reference>
<dbReference type="AlphaFoldDB" id="A0A2H0K9D6"/>
<comment type="caution">
    <text evidence="2">The sequence shown here is derived from an EMBL/GenBank/DDBJ whole genome shotgun (WGS) entry which is preliminary data.</text>
</comment>
<dbReference type="InterPro" id="IPR014756">
    <property type="entry name" value="Ig_E-set"/>
</dbReference>
<sequence>MTAPTLLPPPSIPQIPIPNNPPAIGPVTAPAPTVNLTYNGSHGPITITSGSSVNFNWSATNIYSCQIFRDGVLYNNSVYNSNGINTPSYSGTFFFGNVTAPTTTYTMTCAGPGGSASSSITVNVAATPQAQAPTISFISPSSATVGTTVFVYGSNFNQFTFVFLDGVAGQSLATTYVSPTTIKFVIPSNTSIGTHNLFVNEKGSSFPTGNSVILNVVTTPQPPGGGTELEDDQSPTEILRIESAVNGLASVLQALQNILNALGQ</sequence>
<dbReference type="InterPro" id="IPR013783">
    <property type="entry name" value="Ig-like_fold"/>
</dbReference>
<dbReference type="Proteomes" id="UP000229834">
    <property type="component" value="Unassembled WGS sequence"/>
</dbReference>
<gene>
    <name evidence="2" type="ORF">COV95_01190</name>
</gene>
<proteinExistence type="predicted"/>
<evidence type="ECO:0000313" key="2">
    <source>
        <dbReference type="EMBL" id="PIQ66984.1"/>
    </source>
</evidence>
<evidence type="ECO:0000313" key="3">
    <source>
        <dbReference type="Proteomes" id="UP000229834"/>
    </source>
</evidence>
<organism evidence="2 3">
    <name type="scientific">Candidatus Zambryskibacteria bacterium CG11_big_fil_rev_8_21_14_0_20_40_24</name>
    <dbReference type="NCBI Taxonomy" id="1975116"/>
    <lineage>
        <taxon>Bacteria</taxon>
        <taxon>Candidatus Zambryskiibacteriota</taxon>
    </lineage>
</organism>
<dbReference type="InterPro" id="IPR002909">
    <property type="entry name" value="IPT_dom"/>
</dbReference>
<protein>
    <recommendedName>
        <fullName evidence="1">IPT/TIG domain-containing protein</fullName>
    </recommendedName>
</protein>
<feature type="domain" description="IPT/TIG" evidence="1">
    <location>
        <begin position="133"/>
        <end position="206"/>
    </location>
</feature>
<dbReference type="Gene3D" id="2.60.40.10">
    <property type="entry name" value="Immunoglobulins"/>
    <property type="match status" value="1"/>
</dbReference>
<evidence type="ECO:0000259" key="1">
    <source>
        <dbReference type="Pfam" id="PF01833"/>
    </source>
</evidence>
<dbReference type="EMBL" id="PCVC01000038">
    <property type="protein sequence ID" value="PIQ66984.1"/>
    <property type="molecule type" value="Genomic_DNA"/>
</dbReference>
<dbReference type="Pfam" id="PF01833">
    <property type="entry name" value="TIG"/>
    <property type="match status" value="1"/>
</dbReference>
<accession>A0A2H0K9D6</accession>
<name>A0A2H0K9D6_9BACT</name>
<dbReference type="SUPFAM" id="SSF81296">
    <property type="entry name" value="E set domains"/>
    <property type="match status" value="1"/>
</dbReference>